<dbReference type="InterPro" id="IPR027417">
    <property type="entry name" value="P-loop_NTPase"/>
</dbReference>
<feature type="compositionally biased region" description="Basic and acidic residues" evidence="1">
    <location>
        <begin position="572"/>
        <end position="585"/>
    </location>
</feature>
<evidence type="ECO:0000256" key="1">
    <source>
        <dbReference type="SAM" id="MobiDB-lite"/>
    </source>
</evidence>
<evidence type="ECO:0000313" key="4">
    <source>
        <dbReference type="Proteomes" id="UP001198612"/>
    </source>
</evidence>
<dbReference type="RefSeq" id="WP_227589046.1">
    <property type="nucleotide sequence ID" value="NZ_JBBNHJ010000067.1"/>
</dbReference>
<reference evidence="3 4" key="1">
    <citation type="submission" date="2021-10" db="EMBL/GenBank/DDBJ databases">
        <title>Anaerobic single-cell dispensing facilitates the cultivation of human gut bacteria.</title>
        <authorList>
            <person name="Afrizal A."/>
        </authorList>
    </citation>
    <scope>NUCLEOTIDE SEQUENCE [LARGE SCALE GENOMIC DNA]</scope>
    <source>
        <strain evidence="3 4">CLA-AA-H217</strain>
    </source>
</reference>
<feature type="domain" description="Large polyvalent protein-associated" evidence="2">
    <location>
        <begin position="137"/>
        <end position="210"/>
    </location>
</feature>
<proteinExistence type="predicted"/>
<dbReference type="InterPro" id="IPR040568">
    <property type="entry name" value="LPD16"/>
</dbReference>
<feature type="compositionally biased region" description="Basic and acidic residues" evidence="1">
    <location>
        <begin position="542"/>
        <end position="564"/>
    </location>
</feature>
<dbReference type="Gene3D" id="3.40.50.300">
    <property type="entry name" value="P-loop containing nucleotide triphosphate hydrolases"/>
    <property type="match status" value="1"/>
</dbReference>
<evidence type="ECO:0000313" key="3">
    <source>
        <dbReference type="EMBL" id="MCC2228842.1"/>
    </source>
</evidence>
<keyword evidence="4" id="KW-1185">Reference proteome</keyword>
<feature type="region of interest" description="Disordered" evidence="1">
    <location>
        <begin position="599"/>
        <end position="622"/>
    </location>
</feature>
<dbReference type="Pfam" id="PF13481">
    <property type="entry name" value="AAA_25"/>
    <property type="match status" value="1"/>
</dbReference>
<sequence>MKQMENEMNVNVPLEVIKASEIEPKEVKWLWYPYIPYGKVTLLQGDPGDGKSKLMLSIAALLSKGEPLPFTETEENEPMTIIYQTTEDDADDTVVPRFNSAGGNGENLIFIKEDEKSLSFGDNRIAEAIEKYHAIAMQFTRSKGYLTIQATEEGYSFIFYDFDLHEIQSGDYDNPDAFIQEAAYEILKSERMDDMECVKVDYKEFEKMTIQHSKDLLQEGELRVTSEIGRNELALNSLSRAEVERGVLYHAQAVLEDMGMEQEVELLAARVYGSRSRQDLYREDSDLDIALSYKGDIREDSFFNALNESGIAMAGIQVDINPIAEERITLAEYIKESEKYLDQQEIKKLAADLDNFSYDVDTYEYNDTIENREEQVEKLTEDILNKKTEAIKDWLLEVSEESDIDSDVITARSLLSRLEDTERLSIFDKQPEQEQPEATISFYVAECMEFPVMGEYHNNLTLEEAIKIYESIPSERLHGIKGIGFDLQDGDEDYSGEYGLMSGDRIDRDLIDMIPHYKESPLVQKAINDMEKYLNEKHGKVQEAEQTVEVKQEVSETSVKKESVSVEPNQTQKKEPVKGEKGELKKSVLQSLKEFQARVKAQEQKEMATEKSKAHKKGDVEL</sequence>
<comment type="caution">
    <text evidence="3">The sequence shown here is derived from an EMBL/GenBank/DDBJ whole genome shotgun (WGS) entry which is preliminary data.</text>
</comment>
<feature type="region of interest" description="Disordered" evidence="1">
    <location>
        <begin position="542"/>
        <end position="585"/>
    </location>
</feature>
<dbReference type="CDD" id="cd05403">
    <property type="entry name" value="NT_KNTase_like"/>
    <property type="match status" value="1"/>
</dbReference>
<dbReference type="AlphaFoldDB" id="A0AAW4W5R6"/>
<protein>
    <submittedName>
        <fullName evidence="3">AAA family ATPase</fullName>
    </submittedName>
</protein>
<organism evidence="3 4">
    <name type="scientific">Blautia fusiformis</name>
    <dbReference type="NCBI Taxonomy" id="2881264"/>
    <lineage>
        <taxon>Bacteria</taxon>
        <taxon>Bacillati</taxon>
        <taxon>Bacillota</taxon>
        <taxon>Clostridia</taxon>
        <taxon>Lachnospirales</taxon>
        <taxon>Lachnospiraceae</taxon>
        <taxon>Blautia</taxon>
    </lineage>
</organism>
<dbReference type="Proteomes" id="UP001198612">
    <property type="component" value="Unassembled WGS sequence"/>
</dbReference>
<gene>
    <name evidence="3" type="ORF">LKD40_13700</name>
</gene>
<evidence type="ECO:0000259" key="2">
    <source>
        <dbReference type="Pfam" id="PF18830"/>
    </source>
</evidence>
<dbReference type="EMBL" id="JAJEQQ010000025">
    <property type="protein sequence ID" value="MCC2228842.1"/>
    <property type="molecule type" value="Genomic_DNA"/>
</dbReference>
<accession>A0AAW4W5R6</accession>
<dbReference type="SUPFAM" id="SSF81301">
    <property type="entry name" value="Nucleotidyltransferase"/>
    <property type="match status" value="1"/>
</dbReference>
<name>A0AAW4W5R6_9FIRM</name>
<dbReference type="Pfam" id="PF18830">
    <property type="entry name" value="LPD16"/>
    <property type="match status" value="1"/>
</dbReference>
<dbReference type="InterPro" id="IPR043519">
    <property type="entry name" value="NT_sf"/>
</dbReference>
<dbReference type="Gene3D" id="3.30.460.10">
    <property type="entry name" value="Beta Polymerase, domain 2"/>
    <property type="match status" value="1"/>
</dbReference>